<proteinExistence type="predicted"/>
<dbReference type="CDD" id="cd00146">
    <property type="entry name" value="PKD"/>
    <property type="match status" value="2"/>
</dbReference>
<reference evidence="3 4" key="1">
    <citation type="journal article" date="2019" name="Int. J. Syst. Evol. Microbiol.">
        <title>The Global Catalogue of Microorganisms (GCM) 10K type strain sequencing project: providing services to taxonomists for standard genome sequencing and annotation.</title>
        <authorList>
            <consortium name="The Broad Institute Genomics Platform"/>
            <consortium name="The Broad Institute Genome Sequencing Center for Infectious Disease"/>
            <person name="Wu L."/>
            <person name="Ma J."/>
        </authorList>
    </citation>
    <scope>NUCLEOTIDE SEQUENCE [LARGE SCALE GENOMIC DNA]</scope>
    <source>
        <strain evidence="3 4">JCM 13378</strain>
    </source>
</reference>
<dbReference type="InterPro" id="IPR013783">
    <property type="entry name" value="Ig-like_fold"/>
</dbReference>
<dbReference type="InterPro" id="IPR000601">
    <property type="entry name" value="PKD_dom"/>
</dbReference>
<dbReference type="PROSITE" id="PS50093">
    <property type="entry name" value="PKD"/>
    <property type="match status" value="1"/>
</dbReference>
<evidence type="ECO:0000259" key="2">
    <source>
        <dbReference type="PROSITE" id="PS50093"/>
    </source>
</evidence>
<sequence length="791" mass="86885">MNTQLKVIAASVFMLLSGCGGGGSDAPTVNVRPNQPPMAKFVASQNSIEVGELLSFDASSSKDPEQSALNYLWRIDDANGQALTLSDNSSKAIEFSPQQPGSYQVSLTVTDSQGATSSTKLVIAVTKSQRHTLSIKTAKTAKVGEKVALEAVFTHMLSEKVTPKYHWTLIAKPTASQASIQAPEQIQTYFLADEVGDYEIQLSMQLGNIIRRDVRQTISVHKAGNVPPQASIDTRHITQLWKGDRLTLTSLSVDADNDSLSYQWLVKGGDVQAHPDNLETFEFEPLDLATYQVCLTVRDGKYHDTDCVDIQVIKENRAPVASFDLALGVDSRDLRPNNKIELLSDASDPDADLLEYEWQVLSAPTGSQWTLDTKNDKAPVFQADRAGEYQLQLRVYDQKLYSEAFTKVISLTEVTLPQVQITSLETNISINQWVTLTANSNTAAEPVSYSWSLIKQPQGADGQLDGSHQRSVLFKADKEGEYLIQLVGTNPQGQSEPATIILTADSNLSPIARVAGQTKRNALVGDTVHFNAAISYDPEGQPLSYKWRVFEEANMQTVATESGTEHFSFSPKYAGSYRVHLTVSDGVKKGEASYLIQAATELEEQLRLTGTLLDATNQPVSGINVATSYINIRQGYTGFYETYTDESGQFILSFDRPQQGNWEPGLRVGASLRYGYQDLALELDEGNSIELGTKKIATLQDVVFEARFCDSVSDKEYKTILRGHSDNTDFSVKAMALLSFSRALPKVKTKLLAPAIFASLNAHITFNGSRQFEHQPDASGTNSFYVDICEP</sequence>
<dbReference type="Proteomes" id="UP001501757">
    <property type="component" value="Unassembled WGS sequence"/>
</dbReference>
<dbReference type="Pfam" id="PF18911">
    <property type="entry name" value="PKD_4"/>
    <property type="match status" value="1"/>
</dbReference>
<dbReference type="SUPFAM" id="SSF49299">
    <property type="entry name" value="PKD domain"/>
    <property type="match status" value="3"/>
</dbReference>
<gene>
    <name evidence="3" type="ORF">GCM10009092_06920</name>
</gene>
<name>A0ABN0WRY1_9ALTE</name>
<dbReference type="RefSeq" id="WP_343841786.1">
    <property type="nucleotide sequence ID" value="NZ_BAAAEI010000006.1"/>
</dbReference>
<keyword evidence="1" id="KW-0732">Signal</keyword>
<evidence type="ECO:0000256" key="1">
    <source>
        <dbReference type="SAM" id="SignalP"/>
    </source>
</evidence>
<feature type="chain" id="PRO_5046296181" description="PKD domain-containing protein" evidence="1">
    <location>
        <begin position="23"/>
        <end position="791"/>
    </location>
</feature>
<accession>A0ABN0WRY1</accession>
<dbReference type="PROSITE" id="PS51257">
    <property type="entry name" value="PROKAR_LIPOPROTEIN"/>
    <property type="match status" value="1"/>
</dbReference>
<dbReference type="InterPro" id="IPR029865">
    <property type="entry name" value="KIAA0319-like"/>
</dbReference>
<dbReference type="InterPro" id="IPR022409">
    <property type="entry name" value="PKD/Chitinase_dom"/>
</dbReference>
<protein>
    <recommendedName>
        <fullName evidence="2">PKD domain-containing protein</fullName>
    </recommendedName>
</protein>
<dbReference type="PANTHER" id="PTHR46182:SF2">
    <property type="entry name" value="FI19480P1"/>
    <property type="match status" value="1"/>
</dbReference>
<dbReference type="Pfam" id="PF00801">
    <property type="entry name" value="PKD"/>
    <property type="match status" value="1"/>
</dbReference>
<keyword evidence="4" id="KW-1185">Reference proteome</keyword>
<evidence type="ECO:0000313" key="3">
    <source>
        <dbReference type="EMBL" id="GAA0345044.1"/>
    </source>
</evidence>
<dbReference type="Gene3D" id="2.60.40.10">
    <property type="entry name" value="Immunoglobulins"/>
    <property type="match status" value="5"/>
</dbReference>
<comment type="caution">
    <text evidence="3">The sequence shown here is derived from an EMBL/GenBank/DDBJ whole genome shotgun (WGS) entry which is preliminary data.</text>
</comment>
<feature type="domain" description="PKD" evidence="2">
    <location>
        <begin position="37"/>
        <end position="130"/>
    </location>
</feature>
<dbReference type="EMBL" id="BAAAEI010000006">
    <property type="protein sequence ID" value="GAA0345044.1"/>
    <property type="molecule type" value="Genomic_DNA"/>
</dbReference>
<evidence type="ECO:0000313" key="4">
    <source>
        <dbReference type="Proteomes" id="UP001501757"/>
    </source>
</evidence>
<dbReference type="SMART" id="SM00089">
    <property type="entry name" value="PKD"/>
    <property type="match status" value="3"/>
</dbReference>
<dbReference type="PANTHER" id="PTHR46182">
    <property type="entry name" value="FI19480P1"/>
    <property type="match status" value="1"/>
</dbReference>
<dbReference type="InterPro" id="IPR035986">
    <property type="entry name" value="PKD_dom_sf"/>
</dbReference>
<feature type="signal peptide" evidence="1">
    <location>
        <begin position="1"/>
        <end position="22"/>
    </location>
</feature>
<dbReference type="Pfam" id="PF22352">
    <property type="entry name" value="K319L-like_PKD"/>
    <property type="match status" value="2"/>
</dbReference>
<organism evidence="3 4">
    <name type="scientific">Bowmanella denitrificans</name>
    <dbReference type="NCBI Taxonomy" id="366582"/>
    <lineage>
        <taxon>Bacteria</taxon>
        <taxon>Pseudomonadati</taxon>
        <taxon>Pseudomonadota</taxon>
        <taxon>Gammaproteobacteria</taxon>
        <taxon>Alteromonadales</taxon>
        <taxon>Alteromonadaceae</taxon>
        <taxon>Bowmanella</taxon>
    </lineage>
</organism>